<feature type="transmembrane region" description="Helical" evidence="7">
    <location>
        <begin position="236"/>
        <end position="257"/>
    </location>
</feature>
<evidence type="ECO:0000256" key="4">
    <source>
        <dbReference type="ARBA" id="ARBA00022970"/>
    </source>
</evidence>
<protein>
    <submittedName>
        <fullName evidence="9">Amino acid permease</fullName>
    </submittedName>
</protein>
<dbReference type="PANTHER" id="PTHR43341">
    <property type="entry name" value="AMINO ACID PERMEASE"/>
    <property type="match status" value="1"/>
</dbReference>
<feature type="transmembrane region" description="Helical" evidence="7">
    <location>
        <begin position="116"/>
        <end position="137"/>
    </location>
</feature>
<dbReference type="AlphaFoldDB" id="A0A934HWA2"/>
<feature type="transmembrane region" description="Helical" evidence="7">
    <location>
        <begin position="354"/>
        <end position="377"/>
    </location>
</feature>
<organism evidence="9 10">
    <name type="scientific">Clostridium aciditolerans</name>
    <dbReference type="NCBI Taxonomy" id="339861"/>
    <lineage>
        <taxon>Bacteria</taxon>
        <taxon>Bacillati</taxon>
        <taxon>Bacillota</taxon>
        <taxon>Clostridia</taxon>
        <taxon>Eubacteriales</taxon>
        <taxon>Clostridiaceae</taxon>
        <taxon>Clostridium</taxon>
    </lineage>
</organism>
<keyword evidence="5 7" id="KW-1133">Transmembrane helix</keyword>
<dbReference type="RefSeq" id="WP_211141181.1">
    <property type="nucleotide sequence ID" value="NZ_JAEEGB010000004.1"/>
</dbReference>
<feature type="transmembrane region" description="Helical" evidence="7">
    <location>
        <begin position="45"/>
        <end position="62"/>
    </location>
</feature>
<reference evidence="9" key="1">
    <citation type="submission" date="2020-12" db="EMBL/GenBank/DDBJ databases">
        <title>Clostridium thailandense sp. nov., a novel acetogenic bacterium isolated from peat land soil in Thailand.</title>
        <authorList>
            <person name="Chaikitkaew S."/>
            <person name="Birkeland N.K."/>
        </authorList>
    </citation>
    <scope>NUCLEOTIDE SEQUENCE</scope>
    <source>
        <strain evidence="9">DSM 17425</strain>
    </source>
</reference>
<keyword evidence="6 7" id="KW-0472">Membrane</keyword>
<comment type="caution">
    <text evidence="9">The sequence shown here is derived from an EMBL/GenBank/DDBJ whole genome shotgun (WGS) entry which is preliminary data.</text>
</comment>
<feature type="transmembrane region" description="Helical" evidence="7">
    <location>
        <begin position="426"/>
        <end position="446"/>
    </location>
</feature>
<dbReference type="Proteomes" id="UP000622687">
    <property type="component" value="Unassembled WGS sequence"/>
</dbReference>
<feature type="transmembrane region" description="Helical" evidence="7">
    <location>
        <begin position="194"/>
        <end position="215"/>
    </location>
</feature>
<keyword evidence="10" id="KW-1185">Reference proteome</keyword>
<sequence length="472" mass="50821">MKNELKRGLKSRHLNMIAIGGTIGTGLFLASGYNIEKAGVGGGPLAYLIIGILVYFLMMGVGEMSTFLPTSGAYQTFAGLFVHPVFGFAVGWNVWVNASISIGAELVGGAMIMQQFFPGINPVVWCIVIGVGILLLNLITVKAYGEAEFWFAGIKVVTIIAFMITGILMIIGVIGSKGPIGFSNWTSASFMPNGIWAVALVSIGVIWSYLGVETVTIAAGETENPQVNVPKAIKTVFFRIVLFYVGSVTIIGLVVPYKNVDVLHNGYAGVFAMAGIGFGATLMNVVILTSLASCANSVVYIASRMLMALAQEGKAPKVFGKINSRGIPVPAILLTMSIGFISILTNFISPDKVFVWLISIAGFNTLLTWFGILLSHVKFRKWLVKNGGKVENLKFKASFYPTAPIIALIFLIAIAIAMATSPDTRFSFLIGIPMMALYFGIGYWQYKKGNMIPPSYSEYLEANIKAEESENS</sequence>
<accession>A0A934HWA2</accession>
<dbReference type="InterPro" id="IPR050524">
    <property type="entry name" value="APC_YAT"/>
</dbReference>
<dbReference type="FunFam" id="1.20.1740.10:FF:000001">
    <property type="entry name" value="Amino acid permease"/>
    <property type="match status" value="1"/>
</dbReference>
<feature type="transmembrane region" description="Helical" evidence="7">
    <location>
        <begin position="74"/>
        <end position="96"/>
    </location>
</feature>
<evidence type="ECO:0000259" key="8">
    <source>
        <dbReference type="Pfam" id="PF00324"/>
    </source>
</evidence>
<evidence type="ECO:0000256" key="1">
    <source>
        <dbReference type="ARBA" id="ARBA00004141"/>
    </source>
</evidence>
<evidence type="ECO:0000256" key="5">
    <source>
        <dbReference type="ARBA" id="ARBA00022989"/>
    </source>
</evidence>
<dbReference type="InterPro" id="IPR004841">
    <property type="entry name" value="AA-permease/SLC12A_dom"/>
</dbReference>
<keyword evidence="2" id="KW-0813">Transport</keyword>
<comment type="subcellular location">
    <subcellularLocation>
        <location evidence="1">Membrane</location>
        <topology evidence="1">Multi-pass membrane protein</topology>
    </subcellularLocation>
</comment>
<feature type="transmembrane region" description="Helical" evidence="7">
    <location>
        <begin position="327"/>
        <end position="348"/>
    </location>
</feature>
<evidence type="ECO:0000256" key="6">
    <source>
        <dbReference type="ARBA" id="ARBA00023136"/>
    </source>
</evidence>
<gene>
    <name evidence="9" type="ORF">I6U51_03355</name>
</gene>
<feature type="transmembrane region" description="Helical" evidence="7">
    <location>
        <begin position="149"/>
        <end position="174"/>
    </location>
</feature>
<evidence type="ECO:0000256" key="2">
    <source>
        <dbReference type="ARBA" id="ARBA00022448"/>
    </source>
</evidence>
<dbReference type="EMBL" id="JAEEGB010000004">
    <property type="protein sequence ID" value="MBI6871742.1"/>
    <property type="molecule type" value="Genomic_DNA"/>
</dbReference>
<dbReference type="PIRSF" id="PIRSF006060">
    <property type="entry name" value="AA_transporter"/>
    <property type="match status" value="1"/>
</dbReference>
<dbReference type="GO" id="GO:0015171">
    <property type="term" value="F:amino acid transmembrane transporter activity"/>
    <property type="evidence" value="ECO:0007669"/>
    <property type="project" value="TreeGrafter"/>
</dbReference>
<proteinExistence type="predicted"/>
<name>A0A934HWA2_9CLOT</name>
<evidence type="ECO:0000256" key="3">
    <source>
        <dbReference type="ARBA" id="ARBA00022692"/>
    </source>
</evidence>
<dbReference type="Gene3D" id="1.20.1740.10">
    <property type="entry name" value="Amino acid/polyamine transporter I"/>
    <property type="match status" value="1"/>
</dbReference>
<evidence type="ECO:0000256" key="7">
    <source>
        <dbReference type="SAM" id="Phobius"/>
    </source>
</evidence>
<feature type="domain" description="Amino acid permease/ SLC12A" evidence="8">
    <location>
        <begin position="13"/>
        <end position="447"/>
    </location>
</feature>
<feature type="transmembrane region" description="Helical" evidence="7">
    <location>
        <begin position="398"/>
        <end position="420"/>
    </location>
</feature>
<dbReference type="Pfam" id="PF00324">
    <property type="entry name" value="AA_permease"/>
    <property type="match status" value="1"/>
</dbReference>
<feature type="transmembrane region" description="Helical" evidence="7">
    <location>
        <begin position="12"/>
        <end position="33"/>
    </location>
</feature>
<evidence type="ECO:0000313" key="9">
    <source>
        <dbReference type="EMBL" id="MBI6871742.1"/>
    </source>
</evidence>
<feature type="transmembrane region" description="Helical" evidence="7">
    <location>
        <begin position="269"/>
        <end position="302"/>
    </location>
</feature>
<evidence type="ECO:0000313" key="10">
    <source>
        <dbReference type="Proteomes" id="UP000622687"/>
    </source>
</evidence>
<dbReference type="PANTHER" id="PTHR43341:SF2">
    <property type="entry name" value="AMINO ACID PERMEASE"/>
    <property type="match status" value="1"/>
</dbReference>
<keyword evidence="3 7" id="KW-0812">Transmembrane</keyword>
<dbReference type="GO" id="GO:0016020">
    <property type="term" value="C:membrane"/>
    <property type="evidence" value="ECO:0007669"/>
    <property type="project" value="UniProtKB-SubCell"/>
</dbReference>
<keyword evidence="4" id="KW-0029">Amino-acid transport</keyword>